<dbReference type="Proteomes" id="UP000643207">
    <property type="component" value="Unassembled WGS sequence"/>
</dbReference>
<dbReference type="EMBL" id="JAERRA010000001">
    <property type="protein sequence ID" value="MBL0719746.1"/>
    <property type="molecule type" value="Genomic_DNA"/>
</dbReference>
<name>A0A9X1BQI7_9BURK</name>
<evidence type="ECO:0000313" key="2">
    <source>
        <dbReference type="Proteomes" id="UP000643207"/>
    </source>
</evidence>
<organism evidence="1 2">
    <name type="scientific">Aquariibacter lacus</name>
    <dbReference type="NCBI Taxonomy" id="2801332"/>
    <lineage>
        <taxon>Bacteria</taxon>
        <taxon>Pseudomonadati</taxon>
        <taxon>Pseudomonadota</taxon>
        <taxon>Betaproteobacteria</taxon>
        <taxon>Burkholderiales</taxon>
        <taxon>Sphaerotilaceae</taxon>
        <taxon>Aquariibacter</taxon>
    </lineage>
</organism>
<dbReference type="AlphaFoldDB" id="A0A9X1BQI7"/>
<proteinExistence type="predicted"/>
<protein>
    <recommendedName>
        <fullName evidence="3">Hsp70 family protein</fullName>
    </recommendedName>
</protein>
<evidence type="ECO:0000313" key="1">
    <source>
        <dbReference type="EMBL" id="MBL0719746.1"/>
    </source>
</evidence>
<comment type="caution">
    <text evidence="1">The sequence shown here is derived from an EMBL/GenBank/DDBJ whole genome shotgun (WGS) entry which is preliminary data.</text>
</comment>
<gene>
    <name evidence="1" type="ORF">JI742_07575</name>
</gene>
<accession>A0A9X1BQI7</accession>
<evidence type="ECO:0008006" key="3">
    <source>
        <dbReference type="Google" id="ProtNLM"/>
    </source>
</evidence>
<reference evidence="1 2" key="1">
    <citation type="submission" date="2021-01" db="EMBL/GenBank/DDBJ databases">
        <title>Piscinibacter sp. Jin2 Genome sequencing and assembly.</title>
        <authorList>
            <person name="Kim I."/>
        </authorList>
    </citation>
    <scope>NUCLEOTIDE SEQUENCE [LARGE SCALE GENOMIC DNA]</scope>
    <source>
        <strain evidence="1 2">Jin2</strain>
    </source>
</reference>
<keyword evidence="2" id="KW-1185">Reference proteome</keyword>
<sequence>MRGNRLKRAPKSAQRAPARPYHRPNFYFLRDKPVRQPVVPTEPALTFDVHDNVCLGWKPDELGSSDPLQRDEVLGARLEPPGATAGPARELVMGLDFGTSSTKVVIADRTMNAAYAVPFMDSVGVASYLLPSALLETAEGVYALAGSGKRLADLKLAMLSALSDERACARGCAFLALTIRQARAWLYESKGDQYLRADILWTLAIGQPADQAASEHHRRHFEQLAKVAWQLAGSQGSIGVETALNAWSLRAELNLDDELEVRPMAELSAQIHGFVSSSHFDARLPNIYLLVDVGAGTVDASLFHVRKDRGGTVSFDFFTHAVELLGAANLNRARLAWWLAQLRYVQGQLEPGSDQVAKRIGTTVAELESMKLPTEFRGRYPDSYRSYVKGVEVGFEGGAKNPDEDFYQRVRNQVAGKVLYGAWKQMLLTQEAVRGMPFFLCGGGGRHPFYAALKTRLQKTDGCTWLNAKPRELALPTNISAPGVAHGDYDRLSVAYGLSQLNPGTFERVVALKPRVFASEETDWNTVTVDKSVC</sequence>